<dbReference type="STRING" id="1123243.SAMN02745190_01564"/>
<dbReference type="EMBL" id="FQUG01000005">
    <property type="protein sequence ID" value="SHE95560.1"/>
    <property type="molecule type" value="Genomic_DNA"/>
</dbReference>
<dbReference type="InterPro" id="IPR009081">
    <property type="entry name" value="PP-bd_ACP"/>
</dbReference>
<gene>
    <name evidence="2" type="ORF">SAMN02745190_01564</name>
</gene>
<dbReference type="AlphaFoldDB" id="A0A1M4XQ58"/>
<dbReference type="Proteomes" id="UP000184404">
    <property type="component" value="Unassembled WGS sequence"/>
</dbReference>
<feature type="domain" description="Carrier" evidence="1">
    <location>
        <begin position="1"/>
        <end position="77"/>
    </location>
</feature>
<evidence type="ECO:0000313" key="3">
    <source>
        <dbReference type="Proteomes" id="UP000184404"/>
    </source>
</evidence>
<accession>A0A1M4XQ58</accession>
<organism evidence="2 3">
    <name type="scientific">Schwartzia succinivorans DSM 10502</name>
    <dbReference type="NCBI Taxonomy" id="1123243"/>
    <lineage>
        <taxon>Bacteria</taxon>
        <taxon>Bacillati</taxon>
        <taxon>Bacillota</taxon>
        <taxon>Negativicutes</taxon>
        <taxon>Selenomonadales</taxon>
        <taxon>Selenomonadaceae</taxon>
        <taxon>Schwartzia</taxon>
    </lineage>
</organism>
<proteinExistence type="predicted"/>
<evidence type="ECO:0000259" key="1">
    <source>
        <dbReference type="PROSITE" id="PS50075"/>
    </source>
</evidence>
<sequence>MDSYKEKVKELIHDIEEYEDFEDDTDLLQKGIMKSLCFMYVVTELEHEYGFTFPEDELDIKNFDTVEHIAKLVKSLVDSK</sequence>
<dbReference type="RefSeq" id="WP_072935654.1">
    <property type="nucleotide sequence ID" value="NZ_FQUG01000005.1"/>
</dbReference>
<dbReference type="SUPFAM" id="SSF47336">
    <property type="entry name" value="ACP-like"/>
    <property type="match status" value="1"/>
</dbReference>
<protein>
    <submittedName>
        <fullName evidence="2">Phosphopantetheine attachment site</fullName>
    </submittedName>
</protein>
<dbReference type="InterPro" id="IPR036736">
    <property type="entry name" value="ACP-like_sf"/>
</dbReference>
<keyword evidence="3" id="KW-1185">Reference proteome</keyword>
<name>A0A1M4XQ58_9FIRM</name>
<dbReference type="Gene3D" id="1.10.1200.10">
    <property type="entry name" value="ACP-like"/>
    <property type="match status" value="1"/>
</dbReference>
<dbReference type="Pfam" id="PF00550">
    <property type="entry name" value="PP-binding"/>
    <property type="match status" value="1"/>
</dbReference>
<dbReference type="OrthoDB" id="677810at2"/>
<dbReference type="PROSITE" id="PS50075">
    <property type="entry name" value="CARRIER"/>
    <property type="match status" value="1"/>
</dbReference>
<evidence type="ECO:0000313" key="2">
    <source>
        <dbReference type="EMBL" id="SHE95560.1"/>
    </source>
</evidence>
<reference evidence="2 3" key="1">
    <citation type="submission" date="2016-11" db="EMBL/GenBank/DDBJ databases">
        <authorList>
            <person name="Jaros S."/>
            <person name="Januszkiewicz K."/>
            <person name="Wedrychowicz H."/>
        </authorList>
    </citation>
    <scope>NUCLEOTIDE SEQUENCE [LARGE SCALE GENOMIC DNA]</scope>
    <source>
        <strain evidence="2 3">DSM 10502</strain>
    </source>
</reference>